<sequence>MALENLGYAGDLDAAAAWSVLETDPRAVLVDVRTLAEWTFVGVPDLGGVGKTPVLIEWQRYPAMERTPDFEAVLSAELETRGAGRDAPVLFLCRSGVRSRSAAIALAGLGYTACHNVAGGFEGPLDAAGHRGTAGGWKAAGLPWVQS</sequence>
<evidence type="ECO:0000313" key="3">
    <source>
        <dbReference type="Proteomes" id="UP000094622"/>
    </source>
</evidence>
<dbReference type="InterPro" id="IPR036873">
    <property type="entry name" value="Rhodanese-like_dom_sf"/>
</dbReference>
<proteinExistence type="predicted"/>
<dbReference type="Proteomes" id="UP000094622">
    <property type="component" value="Unassembled WGS sequence"/>
</dbReference>
<evidence type="ECO:0000259" key="1">
    <source>
        <dbReference type="PROSITE" id="PS50206"/>
    </source>
</evidence>
<feature type="domain" description="Rhodanese" evidence="1">
    <location>
        <begin position="23"/>
        <end position="133"/>
    </location>
</feature>
<reference evidence="2 3" key="1">
    <citation type="submission" date="2016-07" db="EMBL/GenBank/DDBJ databases">
        <title>Draft Genome Sequence of Methylobrevis pamukkalensis PK2.</title>
        <authorList>
            <person name="Vasilenko O.V."/>
            <person name="Doronina N.V."/>
            <person name="Shmareva M.N."/>
            <person name="Tarlachkov S.V."/>
            <person name="Mustakhimov I."/>
            <person name="Trotsenko Y.A."/>
        </authorList>
    </citation>
    <scope>NUCLEOTIDE SEQUENCE [LARGE SCALE GENOMIC DNA]</scope>
    <source>
        <strain evidence="2 3">PK2</strain>
    </source>
</reference>
<dbReference type="PANTHER" id="PTHR47377:SF1">
    <property type="entry name" value="RHODANESE-LIKE DOMAIN-CONTAINING PROTEIN 4, CHLOROPLASTIC"/>
    <property type="match status" value="1"/>
</dbReference>
<dbReference type="InterPro" id="IPR044240">
    <property type="entry name" value="STR4-like"/>
</dbReference>
<name>A0A1E3GN71_9HYPH</name>
<comment type="caution">
    <text evidence="2">The sequence shown here is derived from an EMBL/GenBank/DDBJ whole genome shotgun (WGS) entry which is preliminary data.</text>
</comment>
<dbReference type="SUPFAM" id="SSF52821">
    <property type="entry name" value="Rhodanese/Cell cycle control phosphatase"/>
    <property type="match status" value="1"/>
</dbReference>
<protein>
    <submittedName>
        <fullName evidence="2">Molybdopterin biosynthesis protein MoeB</fullName>
    </submittedName>
</protein>
<dbReference type="CDD" id="cd01522">
    <property type="entry name" value="RHOD_1"/>
    <property type="match status" value="1"/>
</dbReference>
<dbReference type="InterPro" id="IPR001763">
    <property type="entry name" value="Rhodanese-like_dom"/>
</dbReference>
<dbReference type="OrthoDB" id="9815890at2"/>
<accession>A0A1E3GN71</accession>
<gene>
    <name evidence="2" type="ORF">A6302_04526</name>
</gene>
<dbReference type="AlphaFoldDB" id="A0A1E3GN71"/>
<dbReference type="PANTHER" id="PTHR47377">
    <property type="entry name" value="RHODANESE-LIKE DOMAIN-CONTAINING PROTEIN 4, CHLOROPLASTIC"/>
    <property type="match status" value="1"/>
</dbReference>
<evidence type="ECO:0000313" key="2">
    <source>
        <dbReference type="EMBL" id="ODN65502.1"/>
    </source>
</evidence>
<dbReference type="PROSITE" id="PS50206">
    <property type="entry name" value="RHODANESE_3"/>
    <property type="match status" value="1"/>
</dbReference>
<dbReference type="Pfam" id="PF00581">
    <property type="entry name" value="Rhodanese"/>
    <property type="match status" value="1"/>
</dbReference>
<dbReference type="EMBL" id="MCRJ01000276">
    <property type="protein sequence ID" value="ODN65502.1"/>
    <property type="molecule type" value="Genomic_DNA"/>
</dbReference>
<organism evidence="2 3">
    <name type="scientific">Methylobrevis pamukkalensis</name>
    <dbReference type="NCBI Taxonomy" id="1439726"/>
    <lineage>
        <taxon>Bacteria</taxon>
        <taxon>Pseudomonadati</taxon>
        <taxon>Pseudomonadota</taxon>
        <taxon>Alphaproteobacteria</taxon>
        <taxon>Hyphomicrobiales</taxon>
        <taxon>Pleomorphomonadaceae</taxon>
        <taxon>Methylobrevis</taxon>
    </lineage>
</organism>
<keyword evidence="3" id="KW-1185">Reference proteome</keyword>
<dbReference type="SMART" id="SM00450">
    <property type="entry name" value="RHOD"/>
    <property type="match status" value="1"/>
</dbReference>
<dbReference type="RefSeq" id="WP_069308538.1">
    <property type="nucleotide sequence ID" value="NZ_MCRJ01000276.1"/>
</dbReference>
<dbReference type="Gene3D" id="3.40.250.10">
    <property type="entry name" value="Rhodanese-like domain"/>
    <property type="match status" value="1"/>
</dbReference>
<dbReference type="PATRIC" id="fig|1439726.3.peg.4839"/>